<evidence type="ECO:0000256" key="10">
    <source>
        <dbReference type="ARBA" id="ARBA00022840"/>
    </source>
</evidence>
<dbReference type="EC" id="2.7.13.3" evidence="3"/>
<accession>A0A2Z2NLE9</accession>
<dbReference type="SUPFAM" id="SSF55874">
    <property type="entry name" value="ATPase domain of HSP90 chaperone/DNA topoisomerase II/histidine kinase"/>
    <property type="match status" value="1"/>
</dbReference>
<dbReference type="OrthoDB" id="5563233at2"/>
<keyword evidence="6 22" id="KW-0808">Transferase</keyword>
<keyword evidence="5 15" id="KW-0597">Phosphoprotein</keyword>
<feature type="coiled-coil region" evidence="16">
    <location>
        <begin position="264"/>
        <end position="291"/>
    </location>
</feature>
<dbReference type="InterPro" id="IPR036097">
    <property type="entry name" value="HisK_dim/P_sf"/>
</dbReference>
<feature type="transmembrane region" description="Helical" evidence="17">
    <location>
        <begin position="182"/>
        <end position="201"/>
    </location>
</feature>
<name>A0A2Z2NLE9_9GAMM</name>
<evidence type="ECO:0000256" key="12">
    <source>
        <dbReference type="ARBA" id="ARBA00023012"/>
    </source>
</evidence>
<feature type="domain" description="Response regulatory" evidence="19">
    <location>
        <begin position="683"/>
        <end position="800"/>
    </location>
</feature>
<keyword evidence="12" id="KW-0902">Two-component regulatory system</keyword>
<dbReference type="InterPro" id="IPR001789">
    <property type="entry name" value="Sig_transdc_resp-reg_receiver"/>
</dbReference>
<dbReference type="InterPro" id="IPR003594">
    <property type="entry name" value="HATPase_dom"/>
</dbReference>
<evidence type="ECO:0000256" key="17">
    <source>
        <dbReference type="SAM" id="Phobius"/>
    </source>
</evidence>
<evidence type="ECO:0000256" key="14">
    <source>
        <dbReference type="PROSITE-ProRule" id="PRU00110"/>
    </source>
</evidence>
<dbReference type="InterPro" id="IPR005467">
    <property type="entry name" value="His_kinase_dom"/>
</dbReference>
<evidence type="ECO:0000256" key="1">
    <source>
        <dbReference type="ARBA" id="ARBA00000085"/>
    </source>
</evidence>
<dbReference type="CDD" id="cd00082">
    <property type="entry name" value="HisKA"/>
    <property type="match status" value="1"/>
</dbReference>
<dbReference type="Gene3D" id="6.10.340.10">
    <property type="match status" value="1"/>
</dbReference>
<dbReference type="SMART" id="SM00387">
    <property type="entry name" value="HATPase_c"/>
    <property type="match status" value="1"/>
</dbReference>
<dbReference type="SUPFAM" id="SSF47226">
    <property type="entry name" value="Histidine-containing phosphotransfer domain, HPT domain"/>
    <property type="match status" value="1"/>
</dbReference>
<evidence type="ECO:0000256" key="13">
    <source>
        <dbReference type="ARBA" id="ARBA00023136"/>
    </source>
</evidence>
<evidence type="ECO:0000259" key="19">
    <source>
        <dbReference type="PROSITE" id="PS50110"/>
    </source>
</evidence>
<dbReference type="Pfam" id="PF00072">
    <property type="entry name" value="Response_reg"/>
    <property type="match status" value="1"/>
</dbReference>
<dbReference type="GO" id="GO:0005886">
    <property type="term" value="C:plasma membrane"/>
    <property type="evidence" value="ECO:0007669"/>
    <property type="project" value="UniProtKB-SubCell"/>
</dbReference>
<dbReference type="InterPro" id="IPR008207">
    <property type="entry name" value="Sig_transdc_His_kin_Hpt_dom"/>
</dbReference>
<dbReference type="Pfam" id="PF01627">
    <property type="entry name" value="Hpt"/>
    <property type="match status" value="1"/>
</dbReference>
<feature type="modified residue" description="4-aspartylphosphate" evidence="15">
    <location>
        <position position="732"/>
    </location>
</feature>
<dbReference type="PANTHER" id="PTHR45339">
    <property type="entry name" value="HYBRID SIGNAL TRANSDUCTION HISTIDINE KINASE J"/>
    <property type="match status" value="1"/>
</dbReference>
<feature type="modified residue" description="Phosphohistidine" evidence="14">
    <location>
        <position position="866"/>
    </location>
</feature>
<keyword evidence="13 17" id="KW-0472">Membrane</keyword>
<dbReference type="InterPro" id="IPR036890">
    <property type="entry name" value="HATPase_C_sf"/>
</dbReference>
<keyword evidence="8" id="KW-0547">Nucleotide-binding</keyword>
<gene>
    <name evidence="22" type="primary">barA_3</name>
    <name evidence="22" type="ORF">IMCC3135_03440</name>
</gene>
<feature type="domain" description="Histidine kinase" evidence="18">
    <location>
        <begin position="301"/>
        <end position="523"/>
    </location>
</feature>
<dbReference type="SUPFAM" id="SSF47384">
    <property type="entry name" value="Homodimeric domain of signal transducing histidine kinase"/>
    <property type="match status" value="1"/>
</dbReference>
<dbReference type="AlphaFoldDB" id="A0A2Z2NLE9"/>
<reference evidence="22 23" key="1">
    <citation type="submission" date="2016-12" db="EMBL/GenBank/DDBJ databases">
        <authorList>
            <person name="Song W.-J."/>
            <person name="Kurnit D.M."/>
        </authorList>
    </citation>
    <scope>NUCLEOTIDE SEQUENCE [LARGE SCALE GENOMIC DNA]</scope>
    <source>
        <strain evidence="22 23">IMCC3135</strain>
    </source>
</reference>
<dbReference type="InterPro" id="IPR011006">
    <property type="entry name" value="CheY-like_superfamily"/>
</dbReference>
<dbReference type="PRINTS" id="PR00344">
    <property type="entry name" value="BCTRLSENSOR"/>
</dbReference>
<comment type="subcellular location">
    <subcellularLocation>
        <location evidence="2">Cell membrane</location>
        <topology evidence="2">Multi-pass membrane protein</topology>
    </subcellularLocation>
</comment>
<dbReference type="Gene3D" id="3.30.565.10">
    <property type="entry name" value="Histidine kinase-like ATPase, C-terminal domain"/>
    <property type="match status" value="1"/>
</dbReference>
<keyword evidence="10" id="KW-0067">ATP-binding</keyword>
<dbReference type="FunFam" id="3.30.565.10:FF:000010">
    <property type="entry name" value="Sensor histidine kinase RcsC"/>
    <property type="match status" value="1"/>
</dbReference>
<keyword evidence="4" id="KW-1003">Cell membrane</keyword>
<evidence type="ECO:0000256" key="15">
    <source>
        <dbReference type="PROSITE-ProRule" id="PRU00169"/>
    </source>
</evidence>
<evidence type="ECO:0000259" key="21">
    <source>
        <dbReference type="PROSITE" id="PS50894"/>
    </source>
</evidence>
<proteinExistence type="predicted"/>
<evidence type="ECO:0000256" key="8">
    <source>
        <dbReference type="ARBA" id="ARBA00022741"/>
    </source>
</evidence>
<dbReference type="Proteomes" id="UP000250079">
    <property type="component" value="Chromosome"/>
</dbReference>
<evidence type="ECO:0000313" key="23">
    <source>
        <dbReference type="Proteomes" id="UP000250079"/>
    </source>
</evidence>
<evidence type="ECO:0000256" key="16">
    <source>
        <dbReference type="SAM" id="Coils"/>
    </source>
</evidence>
<dbReference type="KEGG" id="gai:IMCC3135_03440"/>
<dbReference type="PROSITE" id="PS50885">
    <property type="entry name" value="HAMP"/>
    <property type="match status" value="1"/>
</dbReference>
<evidence type="ECO:0000256" key="7">
    <source>
        <dbReference type="ARBA" id="ARBA00022692"/>
    </source>
</evidence>
<evidence type="ECO:0000313" key="22">
    <source>
        <dbReference type="EMBL" id="ASJ70801.1"/>
    </source>
</evidence>
<dbReference type="SMART" id="SM00388">
    <property type="entry name" value="HisKA"/>
    <property type="match status" value="1"/>
</dbReference>
<evidence type="ECO:0000256" key="6">
    <source>
        <dbReference type="ARBA" id="ARBA00022679"/>
    </source>
</evidence>
<keyword evidence="9 22" id="KW-0418">Kinase</keyword>
<dbReference type="PANTHER" id="PTHR45339:SF1">
    <property type="entry name" value="HYBRID SIGNAL TRANSDUCTION HISTIDINE KINASE J"/>
    <property type="match status" value="1"/>
</dbReference>
<dbReference type="CDD" id="cd17546">
    <property type="entry name" value="REC_hyHK_CKI1_RcsC-like"/>
    <property type="match status" value="1"/>
</dbReference>
<dbReference type="Gene3D" id="1.20.120.160">
    <property type="entry name" value="HPT domain"/>
    <property type="match status" value="1"/>
</dbReference>
<evidence type="ECO:0000256" key="3">
    <source>
        <dbReference type="ARBA" id="ARBA00012438"/>
    </source>
</evidence>
<dbReference type="InterPro" id="IPR036641">
    <property type="entry name" value="HPT_dom_sf"/>
</dbReference>
<evidence type="ECO:0000256" key="9">
    <source>
        <dbReference type="ARBA" id="ARBA00022777"/>
    </source>
</evidence>
<evidence type="ECO:0000259" key="18">
    <source>
        <dbReference type="PROSITE" id="PS50109"/>
    </source>
</evidence>
<feature type="domain" description="HAMP" evidence="20">
    <location>
        <begin position="202"/>
        <end position="254"/>
    </location>
</feature>
<dbReference type="Gene3D" id="3.40.50.2300">
    <property type="match status" value="1"/>
</dbReference>
<protein>
    <recommendedName>
        <fullName evidence="3">histidine kinase</fullName>
        <ecNumber evidence="3">2.7.13.3</ecNumber>
    </recommendedName>
</protein>
<organism evidence="22 23">
    <name type="scientific">Granulosicoccus antarcticus IMCC3135</name>
    <dbReference type="NCBI Taxonomy" id="1192854"/>
    <lineage>
        <taxon>Bacteria</taxon>
        <taxon>Pseudomonadati</taxon>
        <taxon>Pseudomonadota</taxon>
        <taxon>Gammaproteobacteria</taxon>
        <taxon>Chromatiales</taxon>
        <taxon>Granulosicoccaceae</taxon>
        <taxon>Granulosicoccus</taxon>
    </lineage>
</organism>
<sequence length="922" mass="100927">MRNLSFAGRLILVAFTPAMLVAVMMSLFFIVNSVLDSEKSEIQKALTLAQALARAAEFGVATNNQVVLQEAAQPVLAVSSIFAVKYLNSAKTVIYHRIESDHQFGDISAFARFARNLFSDQALISQVNAEIQRTDLTLYEDPLFEDPKNRRLESPLQTIGYIELDVDLSLAYEDQYATIRRVFLFVGLVLLIALTAAYRLAQSVIVPVRSLSESVRSLARNEYVSVLPLGKGGELDELARGMNFLSAELQSFHAMQSDAIKLATEDLQNTLTLLETKNSELEQARATAETASAFKSQFVANVSHEIRTPLNVIIGTLSVMNKSDLDLTHVDQFDMIMNSSNTLLYLIEDILDISKIESGNLVVETISTNLEGLLAEVTSSVAMQAVDKGIELYVAPLPDLSLRDAYTDPFRVKQVLSNLLTNAIKFTQSGHISLSTEILESHRGYRQVLFTVEDTGIGIPIGKQEALFSAFTQVDMSTTRRYGGTGLGLFICKGIVELLGGSIGLNSEEGVGTRIEVTLPFKVSTASAPDIPTLYDSVEGVVYSDNYEPLQSLNLRLLNLVLNEVLNKDAIQNIPPICITNISNHMLANSWTGTIDPIVVPAPAMSEVSGQADNAHLAWVSQITPQIESRLMHAGYTGYVVKTPSLVQLKRNVQVALSGQCFKEFAGDSLLDDRPKNSFQTLTILAVDDQSLNIDLLMQYFEYLNVRGIYASSGQEALACVAAESIDMVLLDLHMPIQDGFQVAERIRNSGGINAQIPIIAMTADAYQTTREKALSTGFDDLLTKPATVQQISEVISRWVKPHSFEEPVKVGPLIDIKACAAAVRGDEEWAKGAMKTYGIEIPGHIDNIRKAMQAKNAKALFEAAHAVKGVSRLFQINQIANCAEALEKQCSGADWVKIEAIAYELKSLLQSAEKECNALPA</sequence>
<evidence type="ECO:0000256" key="11">
    <source>
        <dbReference type="ARBA" id="ARBA00022989"/>
    </source>
</evidence>
<dbReference type="PROSITE" id="PS50894">
    <property type="entry name" value="HPT"/>
    <property type="match status" value="1"/>
</dbReference>
<feature type="domain" description="HPt" evidence="21">
    <location>
        <begin position="827"/>
        <end position="922"/>
    </location>
</feature>
<evidence type="ECO:0000256" key="5">
    <source>
        <dbReference type="ARBA" id="ARBA00022553"/>
    </source>
</evidence>
<dbReference type="PROSITE" id="PS50109">
    <property type="entry name" value="HIS_KIN"/>
    <property type="match status" value="1"/>
</dbReference>
<dbReference type="Pfam" id="PF02518">
    <property type="entry name" value="HATPase_c"/>
    <property type="match status" value="1"/>
</dbReference>
<evidence type="ECO:0000259" key="20">
    <source>
        <dbReference type="PROSITE" id="PS50885"/>
    </source>
</evidence>
<dbReference type="InterPro" id="IPR003660">
    <property type="entry name" value="HAMP_dom"/>
</dbReference>
<keyword evidence="11 17" id="KW-1133">Transmembrane helix</keyword>
<keyword evidence="16" id="KW-0175">Coiled coil</keyword>
<dbReference type="PROSITE" id="PS50110">
    <property type="entry name" value="RESPONSE_REGULATORY"/>
    <property type="match status" value="1"/>
</dbReference>
<evidence type="ECO:0000256" key="2">
    <source>
        <dbReference type="ARBA" id="ARBA00004651"/>
    </source>
</evidence>
<dbReference type="RefSeq" id="WP_088916304.1">
    <property type="nucleotide sequence ID" value="NZ_CP018632.1"/>
</dbReference>
<dbReference type="EMBL" id="CP018632">
    <property type="protein sequence ID" value="ASJ70801.1"/>
    <property type="molecule type" value="Genomic_DNA"/>
</dbReference>
<dbReference type="CDD" id="cd16922">
    <property type="entry name" value="HATPase_EvgS-ArcB-TorS-like"/>
    <property type="match status" value="1"/>
</dbReference>
<dbReference type="InterPro" id="IPR003661">
    <property type="entry name" value="HisK_dim/P_dom"/>
</dbReference>
<evidence type="ECO:0000256" key="4">
    <source>
        <dbReference type="ARBA" id="ARBA00022475"/>
    </source>
</evidence>
<keyword evidence="7 17" id="KW-0812">Transmembrane</keyword>
<dbReference type="InterPro" id="IPR004358">
    <property type="entry name" value="Sig_transdc_His_kin-like_C"/>
</dbReference>
<dbReference type="SUPFAM" id="SSF52172">
    <property type="entry name" value="CheY-like"/>
    <property type="match status" value="1"/>
</dbReference>
<dbReference type="GO" id="GO:0005524">
    <property type="term" value="F:ATP binding"/>
    <property type="evidence" value="ECO:0007669"/>
    <property type="project" value="UniProtKB-KW"/>
</dbReference>
<dbReference type="Gene3D" id="1.10.287.130">
    <property type="match status" value="1"/>
</dbReference>
<keyword evidence="23" id="KW-1185">Reference proteome</keyword>
<dbReference type="SMART" id="SM00448">
    <property type="entry name" value="REC"/>
    <property type="match status" value="1"/>
</dbReference>
<dbReference type="GO" id="GO:0000155">
    <property type="term" value="F:phosphorelay sensor kinase activity"/>
    <property type="evidence" value="ECO:0007669"/>
    <property type="project" value="InterPro"/>
</dbReference>
<feature type="transmembrane region" description="Helical" evidence="17">
    <location>
        <begin position="6"/>
        <end position="31"/>
    </location>
</feature>
<comment type="catalytic activity">
    <reaction evidence="1">
        <text>ATP + protein L-histidine = ADP + protein N-phospho-L-histidine.</text>
        <dbReference type="EC" id="2.7.13.3"/>
    </reaction>
</comment>
<dbReference type="Pfam" id="PF00512">
    <property type="entry name" value="HisKA"/>
    <property type="match status" value="1"/>
</dbReference>